<dbReference type="Proteomes" id="UP000053226">
    <property type="component" value="Unassembled WGS sequence"/>
</dbReference>
<protein>
    <submittedName>
        <fullName evidence="1">Ferredoxin</fullName>
    </submittedName>
</protein>
<evidence type="ECO:0000313" key="2">
    <source>
        <dbReference type="Proteomes" id="UP000053226"/>
    </source>
</evidence>
<accession>A0A0N0Z7I8</accession>
<dbReference type="EMBL" id="LGAA01000022">
    <property type="protein sequence ID" value="KPD02229.1"/>
    <property type="molecule type" value="Genomic_DNA"/>
</dbReference>
<comment type="caution">
    <text evidence="1">The sequence shown here is derived from an EMBL/GenBank/DDBJ whole genome shotgun (WGS) entry which is preliminary data.</text>
</comment>
<proteinExistence type="predicted"/>
<reference evidence="1 2" key="1">
    <citation type="submission" date="2015-07" db="EMBL/GenBank/DDBJ databases">
        <title>ATOL: Assembling a taxonomically balanced genome-scale reconstruction of the evolutionary history of the Enterobacteriaceae.</title>
        <authorList>
            <person name="Plunkett G.III."/>
            <person name="Neeno-Eckwall E.C."/>
            <person name="Glasner J.D."/>
            <person name="Perna N.T."/>
        </authorList>
    </citation>
    <scope>NUCLEOTIDE SEQUENCE [LARGE SCALE GENOMIC DNA]</scope>
    <source>
        <strain evidence="1 2">ATCC 35017</strain>
    </source>
</reference>
<sequence length="133" mass="14657">MVLEMTNIHTLTIQHPENPCINCGACCAYFRVSFYWAESTEGDGSVPTELVEKVTPFISCMKGTNQKNQIRCVALDGVIGECVSCSIYTQRSTTCREFDASWENGAHNEACDRARAAYNLPPLQPADPTKIAC</sequence>
<gene>
    <name evidence="1" type="ORF">M992_2223</name>
</gene>
<name>A0A0N0Z7I8_9GAMM</name>
<organism evidence="1 2">
    <name type="scientific">Moellerella wisconsensis ATCC 35017</name>
    <dbReference type="NCBI Taxonomy" id="1354267"/>
    <lineage>
        <taxon>Bacteria</taxon>
        <taxon>Pseudomonadati</taxon>
        <taxon>Pseudomonadota</taxon>
        <taxon>Gammaproteobacteria</taxon>
        <taxon>Enterobacterales</taxon>
        <taxon>Morganellaceae</taxon>
        <taxon>Moellerella</taxon>
    </lineage>
</organism>
<dbReference type="AlphaFoldDB" id="A0A0N0Z7I8"/>
<dbReference type="Pfam" id="PF03692">
    <property type="entry name" value="CxxCxxCC"/>
    <property type="match status" value="1"/>
</dbReference>
<evidence type="ECO:0000313" key="1">
    <source>
        <dbReference type="EMBL" id="KPD02229.1"/>
    </source>
</evidence>
<dbReference type="InterPro" id="IPR005358">
    <property type="entry name" value="Puta_zinc/iron-chelating_dom"/>
</dbReference>
<keyword evidence="2" id="KW-1185">Reference proteome</keyword>